<protein>
    <submittedName>
        <fullName evidence="3">Nitroreductase</fullName>
    </submittedName>
</protein>
<evidence type="ECO:0000256" key="1">
    <source>
        <dbReference type="ARBA" id="ARBA00008710"/>
    </source>
</evidence>
<dbReference type="Proteomes" id="UP000244928">
    <property type="component" value="Chromosome"/>
</dbReference>
<dbReference type="InterPro" id="IPR004378">
    <property type="entry name" value="F420H2_quin_Rdtase"/>
</dbReference>
<dbReference type="Gene3D" id="2.30.110.10">
    <property type="entry name" value="Electron Transport, Fmn-binding Protein, Chain A"/>
    <property type="match status" value="1"/>
</dbReference>
<proteinExistence type="inferred from homology"/>
<sequence>MSGADPRPETGVDDPRRGAPWVVGVIKVMSRVNTWAYRVSGGRLGGSWRVGSALRTPVPVCLLTTTGRRSGEPRTVPLLHFPDGDRVLLVASQGGLPKHPQWYLNVLADPAVTVQVGRRRRSMTAREATPAERAELWPRLVERYADFAEYQANTSRVIPVVICEPTGDPQSGRSG</sequence>
<reference evidence="3 4" key="1">
    <citation type="submission" date="2016-04" db="EMBL/GenBank/DDBJ databases">
        <title>Complete genome sequence of Dietzia lutea YIM 80766T, a strain isolated from desert soil in Egypt.</title>
        <authorList>
            <person name="Zhao J."/>
            <person name="Hu B."/>
            <person name="Geng S."/>
            <person name="Nie Y."/>
            <person name="Tang Y."/>
        </authorList>
    </citation>
    <scope>NUCLEOTIDE SEQUENCE [LARGE SCALE GENOMIC DNA]</scope>
    <source>
        <strain evidence="3 4">YIM 80766</strain>
    </source>
</reference>
<dbReference type="KEGG" id="dlu:A6035_03555"/>
<dbReference type="EMBL" id="CP015449">
    <property type="protein sequence ID" value="AWH91403.1"/>
    <property type="molecule type" value="Genomic_DNA"/>
</dbReference>
<dbReference type="PANTHER" id="PTHR39428">
    <property type="entry name" value="F420H(2)-DEPENDENT QUINONE REDUCTASE RV1261C"/>
    <property type="match status" value="1"/>
</dbReference>
<gene>
    <name evidence="3" type="ORF">A6035_03555</name>
</gene>
<dbReference type="NCBIfam" id="TIGR00026">
    <property type="entry name" value="hi_GC_TIGR00026"/>
    <property type="match status" value="1"/>
</dbReference>
<dbReference type="InterPro" id="IPR012349">
    <property type="entry name" value="Split_barrel_FMN-bd"/>
</dbReference>
<evidence type="ECO:0000313" key="3">
    <source>
        <dbReference type="EMBL" id="AWH91403.1"/>
    </source>
</evidence>
<dbReference type="SUPFAM" id="SSF50475">
    <property type="entry name" value="FMN-binding split barrel"/>
    <property type="match status" value="1"/>
</dbReference>
<dbReference type="GO" id="GO:0070967">
    <property type="term" value="F:coenzyme F420 binding"/>
    <property type="evidence" value="ECO:0007669"/>
    <property type="project" value="TreeGrafter"/>
</dbReference>
<evidence type="ECO:0000313" key="4">
    <source>
        <dbReference type="Proteomes" id="UP000244928"/>
    </source>
</evidence>
<dbReference type="PANTHER" id="PTHR39428:SF3">
    <property type="entry name" value="DEAZAFLAVIN-DEPENDENT NITROREDUCTASE"/>
    <property type="match status" value="1"/>
</dbReference>
<dbReference type="AlphaFoldDB" id="A0A2S1R549"/>
<evidence type="ECO:0000256" key="2">
    <source>
        <dbReference type="ARBA" id="ARBA00049106"/>
    </source>
</evidence>
<keyword evidence="4" id="KW-1185">Reference proteome</keyword>
<comment type="similarity">
    <text evidence="1">Belongs to the F420H(2)-dependent quinone reductase family.</text>
</comment>
<comment type="catalytic activity">
    <reaction evidence="2">
        <text>oxidized coenzyme F420-(gamma-L-Glu)(n) + a quinol + H(+) = reduced coenzyme F420-(gamma-L-Glu)(n) + a quinone</text>
        <dbReference type="Rhea" id="RHEA:39663"/>
        <dbReference type="Rhea" id="RHEA-COMP:12939"/>
        <dbReference type="Rhea" id="RHEA-COMP:14378"/>
        <dbReference type="ChEBI" id="CHEBI:15378"/>
        <dbReference type="ChEBI" id="CHEBI:24646"/>
        <dbReference type="ChEBI" id="CHEBI:132124"/>
        <dbReference type="ChEBI" id="CHEBI:133980"/>
        <dbReference type="ChEBI" id="CHEBI:139511"/>
    </reaction>
</comment>
<dbReference type="GO" id="GO:0016491">
    <property type="term" value="F:oxidoreductase activity"/>
    <property type="evidence" value="ECO:0007669"/>
    <property type="project" value="InterPro"/>
</dbReference>
<dbReference type="GO" id="GO:0005886">
    <property type="term" value="C:plasma membrane"/>
    <property type="evidence" value="ECO:0007669"/>
    <property type="project" value="TreeGrafter"/>
</dbReference>
<accession>A0A2S1R549</accession>
<organism evidence="3 4">
    <name type="scientific">Dietzia lutea</name>
    <dbReference type="NCBI Taxonomy" id="546160"/>
    <lineage>
        <taxon>Bacteria</taxon>
        <taxon>Bacillati</taxon>
        <taxon>Actinomycetota</taxon>
        <taxon>Actinomycetes</taxon>
        <taxon>Mycobacteriales</taxon>
        <taxon>Dietziaceae</taxon>
        <taxon>Dietzia</taxon>
    </lineage>
</organism>
<name>A0A2S1R549_9ACTN</name>
<dbReference type="Pfam" id="PF04075">
    <property type="entry name" value="F420H2_quin_red"/>
    <property type="match status" value="1"/>
</dbReference>